<gene>
    <name evidence="1" type="ORF">V202x_35630</name>
</gene>
<proteinExistence type="predicted"/>
<organism evidence="1 2">
    <name type="scientific">Gimesia aquarii</name>
    <dbReference type="NCBI Taxonomy" id="2527964"/>
    <lineage>
        <taxon>Bacteria</taxon>
        <taxon>Pseudomonadati</taxon>
        <taxon>Planctomycetota</taxon>
        <taxon>Planctomycetia</taxon>
        <taxon>Planctomycetales</taxon>
        <taxon>Planctomycetaceae</taxon>
        <taxon>Gimesia</taxon>
    </lineage>
</organism>
<evidence type="ECO:0000313" key="1">
    <source>
        <dbReference type="EMBL" id="QDU10164.1"/>
    </source>
</evidence>
<dbReference type="EMBL" id="CP037422">
    <property type="protein sequence ID" value="QDU10164.1"/>
    <property type="molecule type" value="Genomic_DNA"/>
</dbReference>
<protein>
    <submittedName>
        <fullName evidence="1">Uncharacterized protein</fullName>
    </submittedName>
</protein>
<reference evidence="1 2" key="1">
    <citation type="submission" date="2019-03" db="EMBL/GenBank/DDBJ databases">
        <title>Deep-cultivation of Planctomycetes and their phenomic and genomic characterization uncovers novel biology.</title>
        <authorList>
            <person name="Wiegand S."/>
            <person name="Jogler M."/>
            <person name="Boedeker C."/>
            <person name="Pinto D."/>
            <person name="Vollmers J."/>
            <person name="Rivas-Marin E."/>
            <person name="Kohn T."/>
            <person name="Peeters S.H."/>
            <person name="Heuer A."/>
            <person name="Rast P."/>
            <person name="Oberbeckmann S."/>
            <person name="Bunk B."/>
            <person name="Jeske O."/>
            <person name="Meyerdierks A."/>
            <person name="Storesund J.E."/>
            <person name="Kallscheuer N."/>
            <person name="Luecker S."/>
            <person name="Lage O.M."/>
            <person name="Pohl T."/>
            <person name="Merkel B.J."/>
            <person name="Hornburger P."/>
            <person name="Mueller R.-W."/>
            <person name="Bruemmer F."/>
            <person name="Labrenz M."/>
            <person name="Spormann A.M."/>
            <person name="Op den Camp H."/>
            <person name="Overmann J."/>
            <person name="Amann R."/>
            <person name="Jetten M.S.M."/>
            <person name="Mascher T."/>
            <person name="Medema M.H."/>
            <person name="Devos D.P."/>
            <person name="Kaster A.-K."/>
            <person name="Ovreas L."/>
            <person name="Rohde M."/>
            <person name="Galperin M.Y."/>
            <person name="Jogler C."/>
        </authorList>
    </citation>
    <scope>NUCLEOTIDE SEQUENCE [LARGE SCALE GENOMIC DNA]</scope>
    <source>
        <strain evidence="1 2">V202</strain>
    </source>
</reference>
<sequence>MPHLIFSRSFYRQSGQETLVKNADYSNYCGESTYQAYLTGFTDNKR</sequence>
<dbReference type="Proteomes" id="UP000318384">
    <property type="component" value="Chromosome"/>
</dbReference>
<accession>A0A517WY44</accession>
<dbReference type="AlphaFoldDB" id="A0A517WY44"/>
<evidence type="ECO:0000313" key="2">
    <source>
        <dbReference type="Proteomes" id="UP000318384"/>
    </source>
</evidence>
<name>A0A517WY44_9PLAN</name>
<keyword evidence="2" id="KW-1185">Reference proteome</keyword>